<evidence type="ECO:0000313" key="2">
    <source>
        <dbReference type="EMBL" id="MBF0635820.1"/>
    </source>
</evidence>
<dbReference type="CDD" id="cd00093">
    <property type="entry name" value="HTH_XRE"/>
    <property type="match status" value="1"/>
</dbReference>
<dbReference type="Gene3D" id="1.10.260.40">
    <property type="entry name" value="lambda repressor-like DNA-binding domains"/>
    <property type="match status" value="1"/>
</dbReference>
<protein>
    <submittedName>
        <fullName evidence="2">Transcriptional regulator</fullName>
    </submittedName>
</protein>
<reference evidence="2 3" key="1">
    <citation type="journal article" date="2020" name="Microorganisms">
        <title>Simultaneous Genome Sequencing of Prosthecochloris ethylica and Desulfuromonas acetoxidans within a Syntrophic Mixture Reveals Unique Pili and Protein Interactions.</title>
        <authorList>
            <person name="Kyndt J.A."/>
            <person name="Van Beeumen J.J."/>
            <person name="Meyer T.E."/>
        </authorList>
    </citation>
    <scope>NUCLEOTIDE SEQUENCE [LARGE SCALE GENOMIC DNA]</scope>
    <source>
        <strain evidence="2 3">N3</strain>
    </source>
</reference>
<sequence length="193" mass="22020">MAENQKFNSVSEAADFYIEDPDIKSLIDTEIEQSKLASKLLELRLRKDISQRRLAELMGCDPSKISRMESGNGLNLKVGDVRDYLSALDIDMTIIFEDSSLPAAERIKNHVYAIHDQLKTLAQIANEIDGDQEIIEKIKIFYSEVLLNFLIRYNDSHQSLYKVTEQKSHKKECNESITECRVIFKCCVSGLSP</sequence>
<dbReference type="Proteomes" id="UP000619838">
    <property type="component" value="Unassembled WGS sequence"/>
</dbReference>
<dbReference type="InterPro" id="IPR001387">
    <property type="entry name" value="Cro/C1-type_HTH"/>
</dbReference>
<evidence type="ECO:0000313" key="3">
    <source>
        <dbReference type="Proteomes" id="UP000619838"/>
    </source>
</evidence>
<name>A0ABR9XP59_9CHLB</name>
<dbReference type="SUPFAM" id="SSF47413">
    <property type="entry name" value="lambda repressor-like DNA-binding domains"/>
    <property type="match status" value="1"/>
</dbReference>
<dbReference type="RefSeq" id="WP_194185798.1">
    <property type="nucleotide sequence ID" value="NZ_JADGII010000002.1"/>
</dbReference>
<evidence type="ECO:0000259" key="1">
    <source>
        <dbReference type="PROSITE" id="PS50943"/>
    </source>
</evidence>
<dbReference type="PROSITE" id="PS50943">
    <property type="entry name" value="HTH_CROC1"/>
    <property type="match status" value="1"/>
</dbReference>
<keyword evidence="3" id="KW-1185">Reference proteome</keyword>
<gene>
    <name evidence="2" type="ORF">INT08_01305</name>
</gene>
<organism evidence="2 3">
    <name type="scientific">Prosthecochloris ethylica</name>
    <dbReference type="NCBI Taxonomy" id="2743976"/>
    <lineage>
        <taxon>Bacteria</taxon>
        <taxon>Pseudomonadati</taxon>
        <taxon>Chlorobiota</taxon>
        <taxon>Chlorobiia</taxon>
        <taxon>Chlorobiales</taxon>
        <taxon>Chlorobiaceae</taxon>
        <taxon>Prosthecochloris</taxon>
    </lineage>
</organism>
<proteinExistence type="predicted"/>
<dbReference type="SMART" id="SM00530">
    <property type="entry name" value="HTH_XRE"/>
    <property type="match status" value="1"/>
</dbReference>
<dbReference type="Pfam" id="PF13560">
    <property type="entry name" value="HTH_31"/>
    <property type="match status" value="1"/>
</dbReference>
<accession>A0ABR9XP59</accession>
<comment type="caution">
    <text evidence="2">The sequence shown here is derived from an EMBL/GenBank/DDBJ whole genome shotgun (WGS) entry which is preliminary data.</text>
</comment>
<feature type="domain" description="HTH cro/C1-type" evidence="1">
    <location>
        <begin position="40"/>
        <end position="95"/>
    </location>
</feature>
<dbReference type="InterPro" id="IPR010982">
    <property type="entry name" value="Lambda_DNA-bd_dom_sf"/>
</dbReference>
<dbReference type="EMBL" id="JADGII010000002">
    <property type="protein sequence ID" value="MBF0635820.1"/>
    <property type="molecule type" value="Genomic_DNA"/>
</dbReference>